<accession>A0AAX6I4Q9</accession>
<keyword evidence="2" id="KW-1185">Reference proteome</keyword>
<gene>
    <name evidence="1" type="ORF">M6B38_116575</name>
</gene>
<reference evidence="1" key="2">
    <citation type="submission" date="2023-04" db="EMBL/GenBank/DDBJ databases">
        <authorList>
            <person name="Bruccoleri R.E."/>
            <person name="Oakeley E.J."/>
            <person name="Faust A.-M."/>
            <person name="Dessus-Babus S."/>
            <person name="Altorfer M."/>
            <person name="Burckhardt D."/>
            <person name="Oertli M."/>
            <person name="Naumann U."/>
            <person name="Petersen F."/>
            <person name="Wong J."/>
        </authorList>
    </citation>
    <scope>NUCLEOTIDE SEQUENCE</scope>
    <source>
        <strain evidence="1">GSM-AAB239-AS_SAM_17_03QT</strain>
        <tissue evidence="1">Leaf</tissue>
    </source>
</reference>
<reference evidence="1" key="1">
    <citation type="journal article" date="2023" name="GigaByte">
        <title>Genome assembly of the bearded iris, Iris pallida Lam.</title>
        <authorList>
            <person name="Bruccoleri R.E."/>
            <person name="Oakeley E.J."/>
            <person name="Faust A.M.E."/>
            <person name="Altorfer M."/>
            <person name="Dessus-Babus S."/>
            <person name="Burckhardt D."/>
            <person name="Oertli M."/>
            <person name="Naumann U."/>
            <person name="Petersen F."/>
            <person name="Wong J."/>
        </authorList>
    </citation>
    <scope>NUCLEOTIDE SEQUENCE</scope>
    <source>
        <strain evidence="1">GSM-AAB239-AS_SAM_17_03QT</strain>
    </source>
</reference>
<name>A0AAX6I4Q9_IRIPA</name>
<protein>
    <submittedName>
        <fullName evidence="1">Uncharacterized protein</fullName>
    </submittedName>
</protein>
<dbReference type="EMBL" id="JANAVB010004798">
    <property type="protein sequence ID" value="KAJ6847903.1"/>
    <property type="molecule type" value="Genomic_DNA"/>
</dbReference>
<dbReference type="AlphaFoldDB" id="A0AAX6I4Q9"/>
<dbReference type="Proteomes" id="UP001140949">
    <property type="component" value="Unassembled WGS sequence"/>
</dbReference>
<sequence length="81" mass="9559">MVGMLGAEVFHYRCSHFLTSHFKRRRRYWEAGKRWTVGRFVLELASTVTQHCLANGFICHRSNVQSYLLSVYCVLFRETSL</sequence>
<evidence type="ECO:0000313" key="2">
    <source>
        <dbReference type="Proteomes" id="UP001140949"/>
    </source>
</evidence>
<evidence type="ECO:0000313" key="1">
    <source>
        <dbReference type="EMBL" id="KAJ6847903.1"/>
    </source>
</evidence>
<comment type="caution">
    <text evidence="1">The sequence shown here is derived from an EMBL/GenBank/DDBJ whole genome shotgun (WGS) entry which is preliminary data.</text>
</comment>
<proteinExistence type="predicted"/>
<organism evidence="1 2">
    <name type="scientific">Iris pallida</name>
    <name type="common">Sweet iris</name>
    <dbReference type="NCBI Taxonomy" id="29817"/>
    <lineage>
        <taxon>Eukaryota</taxon>
        <taxon>Viridiplantae</taxon>
        <taxon>Streptophyta</taxon>
        <taxon>Embryophyta</taxon>
        <taxon>Tracheophyta</taxon>
        <taxon>Spermatophyta</taxon>
        <taxon>Magnoliopsida</taxon>
        <taxon>Liliopsida</taxon>
        <taxon>Asparagales</taxon>
        <taxon>Iridaceae</taxon>
        <taxon>Iridoideae</taxon>
        <taxon>Irideae</taxon>
        <taxon>Iris</taxon>
    </lineage>
</organism>